<comment type="caution">
    <text evidence="14">The sequence shown here is derived from an EMBL/GenBank/DDBJ whole genome shotgun (WGS) entry which is preliminary data.</text>
</comment>
<dbReference type="Proteomes" id="UP000585474">
    <property type="component" value="Unassembled WGS sequence"/>
</dbReference>
<evidence type="ECO:0000256" key="12">
    <source>
        <dbReference type="SAM" id="Phobius"/>
    </source>
</evidence>
<evidence type="ECO:0000256" key="3">
    <source>
        <dbReference type="ARBA" id="ARBA00022692"/>
    </source>
</evidence>
<comment type="subcellular location">
    <subcellularLocation>
        <location evidence="2">Membrane</location>
        <topology evidence="2">Single-pass membrane protein</topology>
    </subcellularLocation>
    <subcellularLocation>
        <location evidence="1">Nucleus</location>
    </subcellularLocation>
</comment>
<dbReference type="PANTHER" id="PTHR31744">
    <property type="entry name" value="PROTEIN CUP-SHAPED COTYLEDON 2-RELATED"/>
    <property type="match status" value="1"/>
</dbReference>
<dbReference type="SUPFAM" id="SSF101941">
    <property type="entry name" value="NAC domain"/>
    <property type="match status" value="1"/>
</dbReference>
<evidence type="ECO:0000256" key="6">
    <source>
        <dbReference type="ARBA" id="ARBA00023125"/>
    </source>
</evidence>
<dbReference type="Pfam" id="PF02365">
    <property type="entry name" value="NAM"/>
    <property type="match status" value="1"/>
</dbReference>
<feature type="domain" description="NAC" evidence="13">
    <location>
        <begin position="16"/>
        <end position="166"/>
    </location>
</feature>
<keyword evidence="5" id="KW-0805">Transcription regulation</keyword>
<dbReference type="InterPro" id="IPR003441">
    <property type="entry name" value="NAC-dom"/>
</dbReference>
<name>A0A7J0EH34_9ERIC</name>
<evidence type="ECO:0000256" key="2">
    <source>
        <dbReference type="ARBA" id="ARBA00004167"/>
    </source>
</evidence>
<sequence>MKVTEDASCFGGGGCWPPGFRFHPTDEELVLYYLKRKICGRRLKLDIVGETDVYKWDPEELPGLSKLKTGDRLWFFFSPRDRKYPNGARSNRATRQGYWKATGKDRCITCNSRAVGVKKTLVFYKGRAPAGQRTDWVMHEYTLDEEELKRCQTAQDYYALYKVYKKSGPGPKNGEQYGAQFREEDWADDDNTIVNDHANLETPVKQVNDIASVDNTRTNDQVQFGFNSLDEFMNQIAAESLLVQPLGVDFGCALHEFVGEEENPSSLVDQSIRETDLQARSMVLQPSWQQNDVQPSFDLTQSATSQLQLYEKPEVTSAPIISRQESHDSELEDYIEMDDLIGPGPTVQNMDNDLICPTPTVDKPVENLQFDGFSELDRFHDAAMFIRDMGPINPEILPHSYSSSIQNKMVNQLDYQLQPHSSYSSEINSQLWMHGQNNIDTPAEYNQGAAHLPTSGVVCDSSSASLPSGVYENQNQNQNQNRSGNVDDGGDSWLTSTLWSFLESVPTTPASASEGAALVNRAFERMSSFGRVRAIAGATSVAAGNPVATLRRSGSRHSRGFFFYAVLGVLCAILWVLIRTSASITASLKDCSRVHTIRAADVSRRVTAKITLPAPRRETF</sequence>
<proteinExistence type="predicted"/>
<keyword evidence="7 12" id="KW-0472">Membrane</keyword>
<evidence type="ECO:0000256" key="9">
    <source>
        <dbReference type="ARBA" id="ARBA00023163"/>
    </source>
</evidence>
<dbReference type="OrthoDB" id="1929298at2759"/>
<feature type="region of interest" description="Disordered" evidence="11">
    <location>
        <begin position="460"/>
        <end position="490"/>
    </location>
</feature>
<keyword evidence="9" id="KW-0804">Transcription</keyword>
<evidence type="ECO:0000256" key="11">
    <source>
        <dbReference type="SAM" id="MobiDB-lite"/>
    </source>
</evidence>
<reference evidence="14 15" key="1">
    <citation type="submission" date="2019-07" db="EMBL/GenBank/DDBJ databases">
        <title>De Novo Assembly of kiwifruit Actinidia rufa.</title>
        <authorList>
            <person name="Sugita-Konishi S."/>
            <person name="Sato K."/>
            <person name="Mori E."/>
            <person name="Abe Y."/>
            <person name="Kisaki G."/>
            <person name="Hamano K."/>
            <person name="Suezawa K."/>
            <person name="Otani M."/>
            <person name="Fukuda T."/>
            <person name="Manabe T."/>
            <person name="Gomi K."/>
            <person name="Tabuchi M."/>
            <person name="Akimitsu K."/>
            <person name="Kataoka I."/>
        </authorList>
    </citation>
    <scope>NUCLEOTIDE SEQUENCE [LARGE SCALE GENOMIC DNA]</scope>
    <source>
        <strain evidence="15">cv. Fuchu</strain>
    </source>
</reference>
<keyword evidence="15" id="KW-1185">Reference proteome</keyword>
<feature type="transmembrane region" description="Helical" evidence="12">
    <location>
        <begin position="561"/>
        <end position="578"/>
    </location>
</feature>
<evidence type="ECO:0000256" key="4">
    <source>
        <dbReference type="ARBA" id="ARBA00022989"/>
    </source>
</evidence>
<dbReference type="PANTHER" id="PTHR31744:SF216">
    <property type="entry name" value="NAC TRANSCRIPTION FACTOR"/>
    <property type="match status" value="1"/>
</dbReference>
<dbReference type="FunFam" id="2.170.150.80:FF:000002">
    <property type="entry name" value="Nac domain-containing protein 86"/>
    <property type="match status" value="1"/>
</dbReference>
<dbReference type="GO" id="GO:0006355">
    <property type="term" value="P:regulation of DNA-templated transcription"/>
    <property type="evidence" value="ECO:0007669"/>
    <property type="project" value="InterPro"/>
</dbReference>
<evidence type="ECO:0000256" key="1">
    <source>
        <dbReference type="ARBA" id="ARBA00004123"/>
    </source>
</evidence>
<evidence type="ECO:0000259" key="13">
    <source>
        <dbReference type="PROSITE" id="PS51005"/>
    </source>
</evidence>
<keyword evidence="3 12" id="KW-0812">Transmembrane</keyword>
<keyword evidence="10" id="KW-0539">Nucleus</keyword>
<dbReference type="Gene3D" id="2.170.150.80">
    <property type="entry name" value="NAC domain"/>
    <property type="match status" value="1"/>
</dbReference>
<dbReference type="PROSITE" id="PS51005">
    <property type="entry name" value="NAC"/>
    <property type="match status" value="1"/>
</dbReference>
<dbReference type="EMBL" id="BJWL01000004">
    <property type="protein sequence ID" value="GFY85771.1"/>
    <property type="molecule type" value="Genomic_DNA"/>
</dbReference>
<gene>
    <name evidence="14" type="ORF">Acr_04g0005090</name>
</gene>
<evidence type="ECO:0000313" key="14">
    <source>
        <dbReference type="EMBL" id="GFY85771.1"/>
    </source>
</evidence>
<dbReference type="InterPro" id="IPR036093">
    <property type="entry name" value="NAC_dom_sf"/>
</dbReference>
<accession>A0A7J0EH34</accession>
<keyword evidence="4 12" id="KW-1133">Transmembrane helix</keyword>
<dbReference type="GO" id="GO:0016020">
    <property type="term" value="C:membrane"/>
    <property type="evidence" value="ECO:0007669"/>
    <property type="project" value="UniProtKB-SubCell"/>
</dbReference>
<dbReference type="GO" id="GO:0005634">
    <property type="term" value="C:nucleus"/>
    <property type="evidence" value="ECO:0007669"/>
    <property type="project" value="UniProtKB-SubCell"/>
</dbReference>
<evidence type="ECO:0000256" key="5">
    <source>
        <dbReference type="ARBA" id="ARBA00023015"/>
    </source>
</evidence>
<keyword evidence="8" id="KW-0010">Activator</keyword>
<dbReference type="AlphaFoldDB" id="A0A7J0EH34"/>
<keyword evidence="6" id="KW-0238">DNA-binding</keyword>
<evidence type="ECO:0000256" key="8">
    <source>
        <dbReference type="ARBA" id="ARBA00023159"/>
    </source>
</evidence>
<dbReference type="GO" id="GO:0000976">
    <property type="term" value="F:transcription cis-regulatory region binding"/>
    <property type="evidence" value="ECO:0007669"/>
    <property type="project" value="UniProtKB-ARBA"/>
</dbReference>
<organism evidence="14 15">
    <name type="scientific">Actinidia rufa</name>
    <dbReference type="NCBI Taxonomy" id="165716"/>
    <lineage>
        <taxon>Eukaryota</taxon>
        <taxon>Viridiplantae</taxon>
        <taxon>Streptophyta</taxon>
        <taxon>Embryophyta</taxon>
        <taxon>Tracheophyta</taxon>
        <taxon>Spermatophyta</taxon>
        <taxon>Magnoliopsida</taxon>
        <taxon>eudicotyledons</taxon>
        <taxon>Gunneridae</taxon>
        <taxon>Pentapetalae</taxon>
        <taxon>asterids</taxon>
        <taxon>Ericales</taxon>
        <taxon>Actinidiaceae</taxon>
        <taxon>Actinidia</taxon>
    </lineage>
</organism>
<evidence type="ECO:0000313" key="15">
    <source>
        <dbReference type="Proteomes" id="UP000585474"/>
    </source>
</evidence>
<evidence type="ECO:0000256" key="10">
    <source>
        <dbReference type="ARBA" id="ARBA00023242"/>
    </source>
</evidence>
<evidence type="ECO:0000256" key="7">
    <source>
        <dbReference type="ARBA" id="ARBA00023136"/>
    </source>
</evidence>
<protein>
    <submittedName>
        <fullName evidence="14">NAC domain containing protein 17</fullName>
    </submittedName>
</protein>